<organism evidence="1">
    <name type="scientific">gut metagenome</name>
    <dbReference type="NCBI Taxonomy" id="749906"/>
    <lineage>
        <taxon>unclassified sequences</taxon>
        <taxon>metagenomes</taxon>
        <taxon>organismal metagenomes</taxon>
    </lineage>
</organism>
<evidence type="ECO:0000313" key="1">
    <source>
        <dbReference type="EMBL" id="EJW93210.1"/>
    </source>
</evidence>
<reference evidence="1" key="1">
    <citation type="journal article" date="2012" name="PLoS ONE">
        <title>Gene sets for utilization of primary and secondary nutrition supplies in the distal gut of endangered iberian lynx.</title>
        <authorList>
            <person name="Alcaide M."/>
            <person name="Messina E."/>
            <person name="Richter M."/>
            <person name="Bargiela R."/>
            <person name="Peplies J."/>
            <person name="Huws S.A."/>
            <person name="Newbold C.J."/>
            <person name="Golyshin P.N."/>
            <person name="Simon M.A."/>
            <person name="Lopez G."/>
            <person name="Yakimov M.M."/>
            <person name="Ferrer M."/>
        </authorList>
    </citation>
    <scope>NUCLEOTIDE SEQUENCE</scope>
</reference>
<comment type="caution">
    <text evidence="1">The sequence shown here is derived from an EMBL/GenBank/DDBJ whole genome shotgun (WGS) entry which is preliminary data.</text>
</comment>
<proteinExistence type="predicted"/>
<name>J9C071_9ZZZZ</name>
<gene>
    <name evidence="1" type="ORF">EVA_18683</name>
</gene>
<accession>J9C071</accession>
<protein>
    <submittedName>
        <fullName evidence="1">Uncharacterized protein</fullName>
    </submittedName>
</protein>
<dbReference type="AlphaFoldDB" id="J9C071"/>
<feature type="non-terminal residue" evidence="1">
    <location>
        <position position="1"/>
    </location>
</feature>
<sequence length="19" mass="2143">RKYLGLAVLGVIPRIESEE</sequence>
<dbReference type="EMBL" id="AMCI01007104">
    <property type="protein sequence ID" value="EJW93210.1"/>
    <property type="molecule type" value="Genomic_DNA"/>
</dbReference>